<name>A0A2G9ZFT9_9BACT</name>
<dbReference type="Pfam" id="PF04463">
    <property type="entry name" value="2-thiour_desulf"/>
    <property type="match status" value="1"/>
</dbReference>
<organism evidence="1 2">
    <name type="scientific">bacterium (Candidatus Gribaldobacteria) CG23_combo_of_CG06-09_8_20_14_all_37_87_8</name>
    <dbReference type="NCBI Taxonomy" id="2014278"/>
    <lineage>
        <taxon>Bacteria</taxon>
        <taxon>Candidatus Gribaldobacteria</taxon>
    </lineage>
</organism>
<dbReference type="EMBL" id="PCSB01000013">
    <property type="protein sequence ID" value="PIP31981.1"/>
    <property type="molecule type" value="Genomic_DNA"/>
</dbReference>
<evidence type="ECO:0000313" key="2">
    <source>
        <dbReference type="Proteomes" id="UP000230447"/>
    </source>
</evidence>
<dbReference type="PROSITE" id="PS51257">
    <property type="entry name" value="PROKAR_LIPOPROTEIN"/>
    <property type="match status" value="1"/>
</dbReference>
<proteinExistence type="predicted"/>
<dbReference type="InterPro" id="IPR007553">
    <property type="entry name" value="2-thiour_desulf"/>
</dbReference>
<evidence type="ECO:0000313" key="1">
    <source>
        <dbReference type="EMBL" id="PIP31981.1"/>
    </source>
</evidence>
<protein>
    <submittedName>
        <fullName evidence="1">Uncharacterized protein</fullName>
    </submittedName>
</protein>
<gene>
    <name evidence="1" type="ORF">COX24_00615</name>
</gene>
<reference evidence="1 2" key="1">
    <citation type="submission" date="2017-09" db="EMBL/GenBank/DDBJ databases">
        <title>Depth-based differentiation of microbial function through sediment-hosted aquifers and enrichment of novel symbionts in the deep terrestrial subsurface.</title>
        <authorList>
            <person name="Probst A.J."/>
            <person name="Ladd B."/>
            <person name="Jarett J.K."/>
            <person name="Geller-Mcgrath D.E."/>
            <person name="Sieber C.M."/>
            <person name="Emerson J.B."/>
            <person name="Anantharaman K."/>
            <person name="Thomas B.C."/>
            <person name="Malmstrom R."/>
            <person name="Stieglmeier M."/>
            <person name="Klingl A."/>
            <person name="Woyke T."/>
            <person name="Ryan C.M."/>
            <person name="Banfield J.F."/>
        </authorList>
    </citation>
    <scope>NUCLEOTIDE SEQUENCE [LARGE SCALE GENOMIC DNA]</scope>
    <source>
        <strain evidence="1">CG23_combo_of_CG06-09_8_20_14_all_37_87_8</strain>
    </source>
</reference>
<comment type="caution">
    <text evidence="1">The sequence shown here is derived from an EMBL/GenBank/DDBJ whole genome shotgun (WGS) entry which is preliminary data.</text>
</comment>
<accession>A0A2G9ZFT9</accession>
<sequence>MTGKRRFTRYKLKLISVCLLGVACRYDEASKPCQKVLDLAKKEVLMPVCLEQLGGLLTPKRARSLSGAFISTKGDFTP</sequence>
<dbReference type="AlphaFoldDB" id="A0A2G9ZFT9"/>
<dbReference type="Proteomes" id="UP000230447">
    <property type="component" value="Unassembled WGS sequence"/>
</dbReference>